<evidence type="ECO:0000259" key="4">
    <source>
        <dbReference type="Pfam" id="PF01551"/>
    </source>
</evidence>
<dbReference type="GO" id="GO:0004222">
    <property type="term" value="F:metalloendopeptidase activity"/>
    <property type="evidence" value="ECO:0007669"/>
    <property type="project" value="TreeGrafter"/>
</dbReference>
<evidence type="ECO:0000256" key="3">
    <source>
        <dbReference type="SAM" id="MobiDB-lite"/>
    </source>
</evidence>
<dbReference type="Pfam" id="PF24568">
    <property type="entry name" value="CC_PcsB"/>
    <property type="match status" value="1"/>
</dbReference>
<evidence type="ECO:0000256" key="2">
    <source>
        <dbReference type="SAM" id="Coils"/>
    </source>
</evidence>
<organism evidence="6 7">
    <name type="scientific">Peribacillus saganii</name>
    <dbReference type="NCBI Taxonomy" id="2303992"/>
    <lineage>
        <taxon>Bacteria</taxon>
        <taxon>Bacillati</taxon>
        <taxon>Bacillota</taxon>
        <taxon>Bacilli</taxon>
        <taxon>Bacillales</taxon>
        <taxon>Bacillaceae</taxon>
        <taxon>Peribacillus</taxon>
    </lineage>
</organism>
<dbReference type="CDD" id="cd12797">
    <property type="entry name" value="M23_peptidase"/>
    <property type="match status" value="1"/>
</dbReference>
<keyword evidence="7" id="KW-1185">Reference proteome</keyword>
<keyword evidence="2" id="KW-0175">Coiled coil</keyword>
<comment type="caution">
    <text evidence="6">The sequence shown here is derived from an EMBL/GenBank/DDBJ whole genome shotgun (WGS) entry which is preliminary data.</text>
</comment>
<dbReference type="PANTHER" id="PTHR21666">
    <property type="entry name" value="PEPTIDASE-RELATED"/>
    <property type="match status" value="1"/>
</dbReference>
<evidence type="ECO:0000256" key="1">
    <source>
        <dbReference type="ARBA" id="ARBA00022729"/>
    </source>
</evidence>
<dbReference type="Gene3D" id="6.10.250.3150">
    <property type="match status" value="1"/>
</dbReference>
<reference evidence="6 7" key="1">
    <citation type="submission" date="2018-08" db="EMBL/GenBank/DDBJ databases">
        <title>Bacillus chawlae sp. nov., Bacillus glennii sp. nov., and Bacillus saganii sp. nov. Isolated from the Vehicle Assembly Building at Kennedy Space Center where the Viking Spacecraft were Assembled.</title>
        <authorList>
            <person name="Seuylemezian A."/>
            <person name="Vaishampayan P."/>
        </authorList>
    </citation>
    <scope>NUCLEOTIDE SEQUENCE [LARGE SCALE GENOMIC DNA]</scope>
    <source>
        <strain evidence="6 7">V47-23a</strain>
    </source>
</reference>
<feature type="region of interest" description="Disordered" evidence="3">
    <location>
        <begin position="267"/>
        <end position="304"/>
    </location>
</feature>
<gene>
    <name evidence="6" type="ORF">D0469_09805</name>
</gene>
<name>A0A372LNV5_9BACI</name>
<dbReference type="EMBL" id="QVTE01000026">
    <property type="protein sequence ID" value="RFU69376.1"/>
    <property type="molecule type" value="Genomic_DNA"/>
</dbReference>
<feature type="domain" description="Peptidoglycan hydrolase PcsB coiled-coil" evidence="5">
    <location>
        <begin position="95"/>
        <end position="169"/>
    </location>
</feature>
<dbReference type="Pfam" id="PF01551">
    <property type="entry name" value="Peptidase_M23"/>
    <property type="match status" value="1"/>
</dbReference>
<accession>A0A372LNV5</accession>
<dbReference type="InterPro" id="IPR050570">
    <property type="entry name" value="Cell_wall_metabolism_enzyme"/>
</dbReference>
<dbReference type="Proteomes" id="UP000264541">
    <property type="component" value="Unassembled WGS sequence"/>
</dbReference>
<dbReference type="InterPro" id="IPR011055">
    <property type="entry name" value="Dup_hybrid_motif"/>
</dbReference>
<evidence type="ECO:0000313" key="6">
    <source>
        <dbReference type="EMBL" id="RFU69376.1"/>
    </source>
</evidence>
<feature type="compositionally biased region" description="Low complexity" evidence="3">
    <location>
        <begin position="281"/>
        <end position="294"/>
    </location>
</feature>
<dbReference type="AlphaFoldDB" id="A0A372LNV5"/>
<sequence length="424" mass="46615">MIGVGSLFSAPAASAATIHDMETKKQHIQEKRSNVQSGINKADQQINRLQAQQARLDEQIKALDLAIGETNQKIREKQAQIEDTEAEIDVLEQEISVLKERIAKRNEVLKERARSFQQSGGDVNYLEVILGSSSFSNFVDRVNAVATIVEADQDILRQHEEDKKSLEEKQAAVEQKLLSLESMLVEFTEMKTKLTGQKREKDKLMAQLKLKEEETEHLKFSLQEEAEILAGQQAAIQKAIELEKNRLAELEAARKLAAEEAAKARAARERRAASNNGGGSSSSDDYSPAPAVSSGTFTRPSAGVVTSRMGKRWNKFHAGIDIAKPGTVPVVSVADGVVMRSYYSSSYGNCVMISHSIGGQLYTSVYAHLESKSVGNGQVVAKGQQIGYMGNTGRSFGQHLHFELHKGAWNPSKSNAVNPLNYFN</sequence>
<dbReference type="SUPFAM" id="SSF51261">
    <property type="entry name" value="Duplicated hybrid motif"/>
    <property type="match status" value="1"/>
</dbReference>
<proteinExistence type="predicted"/>
<evidence type="ECO:0000313" key="7">
    <source>
        <dbReference type="Proteomes" id="UP000264541"/>
    </source>
</evidence>
<evidence type="ECO:0000259" key="5">
    <source>
        <dbReference type="Pfam" id="PF24568"/>
    </source>
</evidence>
<dbReference type="OrthoDB" id="9805070at2"/>
<dbReference type="Gene3D" id="2.70.70.10">
    <property type="entry name" value="Glucose Permease (Domain IIA)"/>
    <property type="match status" value="1"/>
</dbReference>
<dbReference type="PANTHER" id="PTHR21666:SF270">
    <property type="entry name" value="MUREIN HYDROLASE ACTIVATOR ENVC"/>
    <property type="match status" value="1"/>
</dbReference>
<feature type="coiled-coil region" evidence="2">
    <location>
        <begin position="32"/>
        <end position="108"/>
    </location>
</feature>
<feature type="domain" description="M23ase beta-sheet core" evidence="4">
    <location>
        <begin position="315"/>
        <end position="418"/>
    </location>
</feature>
<dbReference type="InterPro" id="IPR057309">
    <property type="entry name" value="PcsB_CC"/>
</dbReference>
<keyword evidence="1" id="KW-0732">Signal</keyword>
<protein>
    <submittedName>
        <fullName evidence="6">Peptidase M23</fullName>
    </submittedName>
</protein>
<dbReference type="InterPro" id="IPR016047">
    <property type="entry name" value="M23ase_b-sheet_dom"/>
</dbReference>